<keyword evidence="3" id="KW-1185">Reference proteome</keyword>
<reference evidence="2 3" key="1">
    <citation type="submission" date="2019-05" db="EMBL/GenBank/DDBJ databases">
        <title>Another draft genome of Portunus trituberculatus and its Hox gene families provides insights of decapod evolution.</title>
        <authorList>
            <person name="Jeong J.-H."/>
            <person name="Song I."/>
            <person name="Kim S."/>
            <person name="Choi T."/>
            <person name="Kim D."/>
            <person name="Ryu S."/>
            <person name="Kim W."/>
        </authorList>
    </citation>
    <scope>NUCLEOTIDE SEQUENCE [LARGE SCALE GENOMIC DNA]</scope>
    <source>
        <tissue evidence="2">Muscle</tissue>
    </source>
</reference>
<protein>
    <submittedName>
        <fullName evidence="2">Uncharacterized protein</fullName>
    </submittedName>
</protein>
<feature type="region of interest" description="Disordered" evidence="1">
    <location>
        <begin position="1"/>
        <end position="32"/>
    </location>
</feature>
<proteinExistence type="predicted"/>
<dbReference type="EMBL" id="VSRR010005748">
    <property type="protein sequence ID" value="MPC43250.1"/>
    <property type="molecule type" value="Genomic_DNA"/>
</dbReference>
<name>A0A5B7F6N6_PORTR</name>
<sequence length="101" mass="11480">MVLTGIRNRYSRGRKPHLHSDRGQDSNRCARGSTVLRRPLSRVSVQVQTTISSPAVENLRLSLKCKHFAALREEQRGARPASRNFLDVPEIFLEINRISSL</sequence>
<dbReference type="Proteomes" id="UP000324222">
    <property type="component" value="Unassembled WGS sequence"/>
</dbReference>
<evidence type="ECO:0000313" key="2">
    <source>
        <dbReference type="EMBL" id="MPC43250.1"/>
    </source>
</evidence>
<evidence type="ECO:0000313" key="3">
    <source>
        <dbReference type="Proteomes" id="UP000324222"/>
    </source>
</evidence>
<gene>
    <name evidence="2" type="ORF">E2C01_036892</name>
</gene>
<evidence type="ECO:0000256" key="1">
    <source>
        <dbReference type="SAM" id="MobiDB-lite"/>
    </source>
</evidence>
<dbReference type="AlphaFoldDB" id="A0A5B7F6N6"/>
<organism evidence="2 3">
    <name type="scientific">Portunus trituberculatus</name>
    <name type="common">Swimming crab</name>
    <name type="synonym">Neptunus trituberculatus</name>
    <dbReference type="NCBI Taxonomy" id="210409"/>
    <lineage>
        <taxon>Eukaryota</taxon>
        <taxon>Metazoa</taxon>
        <taxon>Ecdysozoa</taxon>
        <taxon>Arthropoda</taxon>
        <taxon>Crustacea</taxon>
        <taxon>Multicrustacea</taxon>
        <taxon>Malacostraca</taxon>
        <taxon>Eumalacostraca</taxon>
        <taxon>Eucarida</taxon>
        <taxon>Decapoda</taxon>
        <taxon>Pleocyemata</taxon>
        <taxon>Brachyura</taxon>
        <taxon>Eubrachyura</taxon>
        <taxon>Portunoidea</taxon>
        <taxon>Portunidae</taxon>
        <taxon>Portuninae</taxon>
        <taxon>Portunus</taxon>
    </lineage>
</organism>
<accession>A0A5B7F6N6</accession>
<comment type="caution">
    <text evidence="2">The sequence shown here is derived from an EMBL/GenBank/DDBJ whole genome shotgun (WGS) entry which is preliminary data.</text>
</comment>